<accession>A0AAW9DSV5</accession>
<keyword evidence="5" id="KW-0521">NADP</keyword>
<keyword evidence="4 9" id="KW-0274">FAD</keyword>
<dbReference type="AlphaFoldDB" id="A0AAW9DSV5"/>
<gene>
    <name evidence="14" type="ORF">SIL87_10775</name>
</gene>
<evidence type="ECO:0000259" key="13">
    <source>
        <dbReference type="Pfam" id="PF09335"/>
    </source>
</evidence>
<dbReference type="Gene3D" id="3.50.50.60">
    <property type="entry name" value="FAD/NAD(P)-binding domain"/>
    <property type="match status" value="2"/>
</dbReference>
<dbReference type="Pfam" id="PF07992">
    <property type="entry name" value="Pyr_redox_2"/>
    <property type="match status" value="1"/>
</dbReference>
<keyword evidence="10" id="KW-0812">Transmembrane</keyword>
<evidence type="ECO:0000256" key="10">
    <source>
        <dbReference type="SAM" id="Phobius"/>
    </source>
</evidence>
<organism evidence="14 15">
    <name type="scientific">Acidiphilium acidophilum</name>
    <name type="common">Thiobacillus acidophilus</name>
    <dbReference type="NCBI Taxonomy" id="76588"/>
    <lineage>
        <taxon>Bacteria</taxon>
        <taxon>Pseudomonadati</taxon>
        <taxon>Pseudomonadota</taxon>
        <taxon>Alphaproteobacteria</taxon>
        <taxon>Acetobacterales</taxon>
        <taxon>Acidocellaceae</taxon>
        <taxon>Acidiphilium</taxon>
    </lineage>
</organism>
<dbReference type="InterPro" id="IPR016156">
    <property type="entry name" value="FAD/NAD-linked_Rdtase_dimer_sf"/>
</dbReference>
<dbReference type="PRINTS" id="PR00411">
    <property type="entry name" value="PNDRDTASEI"/>
</dbReference>
<evidence type="ECO:0000256" key="6">
    <source>
        <dbReference type="ARBA" id="ARBA00023002"/>
    </source>
</evidence>
<dbReference type="InterPro" id="IPR023753">
    <property type="entry name" value="FAD/NAD-binding_dom"/>
</dbReference>
<keyword evidence="3 9" id="KW-0285">Flavoprotein</keyword>
<evidence type="ECO:0000259" key="11">
    <source>
        <dbReference type="Pfam" id="PF02852"/>
    </source>
</evidence>
<keyword evidence="10" id="KW-1133">Transmembrane helix</keyword>
<comment type="similarity">
    <text evidence="2 9">Belongs to the class-I pyridine nucleotide-disulfide oxidoreductase family.</text>
</comment>
<evidence type="ECO:0000313" key="14">
    <source>
        <dbReference type="EMBL" id="MDX5931250.1"/>
    </source>
</evidence>
<dbReference type="FunFam" id="3.30.390.30:FF:000001">
    <property type="entry name" value="Dihydrolipoyl dehydrogenase"/>
    <property type="match status" value="1"/>
</dbReference>
<evidence type="ECO:0000256" key="7">
    <source>
        <dbReference type="ARBA" id="ARBA00023157"/>
    </source>
</evidence>
<dbReference type="InterPro" id="IPR004099">
    <property type="entry name" value="Pyr_nucl-diS_OxRdtase_dimer"/>
</dbReference>
<evidence type="ECO:0000256" key="2">
    <source>
        <dbReference type="ARBA" id="ARBA00007532"/>
    </source>
</evidence>
<reference evidence="14 15" key="1">
    <citation type="submission" date="2023-11" db="EMBL/GenBank/DDBJ databases">
        <title>MicrobeMod: A computational toolkit for identifying prokaryotic methylation and restriction-modification with nanopore sequencing.</title>
        <authorList>
            <person name="Crits-Christoph A."/>
            <person name="Kang S.C."/>
            <person name="Lee H."/>
            <person name="Ostrov N."/>
        </authorList>
    </citation>
    <scope>NUCLEOTIDE SEQUENCE [LARGE SCALE GENOMIC DNA]</scope>
    <source>
        <strain evidence="14 15">DSMZ 700</strain>
    </source>
</reference>
<dbReference type="Proteomes" id="UP001279553">
    <property type="component" value="Unassembled WGS sequence"/>
</dbReference>
<evidence type="ECO:0000313" key="15">
    <source>
        <dbReference type="Proteomes" id="UP001279553"/>
    </source>
</evidence>
<proteinExistence type="inferred from homology"/>
<name>A0AAW9DSV5_ACIAO</name>
<evidence type="ECO:0000256" key="3">
    <source>
        <dbReference type="ARBA" id="ARBA00022630"/>
    </source>
</evidence>
<feature type="transmembrane region" description="Helical" evidence="10">
    <location>
        <begin position="175"/>
        <end position="199"/>
    </location>
</feature>
<dbReference type="EMBL" id="JAWXYB010000018">
    <property type="protein sequence ID" value="MDX5931250.1"/>
    <property type="molecule type" value="Genomic_DNA"/>
</dbReference>
<dbReference type="InterPro" id="IPR032816">
    <property type="entry name" value="VTT_dom"/>
</dbReference>
<evidence type="ECO:0000259" key="12">
    <source>
        <dbReference type="Pfam" id="PF07992"/>
    </source>
</evidence>
<keyword evidence="10" id="KW-0472">Membrane</keyword>
<evidence type="ECO:0000256" key="5">
    <source>
        <dbReference type="ARBA" id="ARBA00022857"/>
    </source>
</evidence>
<feature type="transmembrane region" description="Helical" evidence="10">
    <location>
        <begin position="142"/>
        <end position="163"/>
    </location>
</feature>
<dbReference type="RefSeq" id="WP_319614176.1">
    <property type="nucleotide sequence ID" value="NZ_JAWXYB010000018.1"/>
</dbReference>
<dbReference type="GO" id="GO:0016668">
    <property type="term" value="F:oxidoreductase activity, acting on a sulfur group of donors, NAD(P) as acceptor"/>
    <property type="evidence" value="ECO:0007669"/>
    <property type="project" value="InterPro"/>
</dbReference>
<protein>
    <submittedName>
        <fullName evidence="14">FAD-dependent oxidoreductase</fullName>
    </submittedName>
</protein>
<evidence type="ECO:0000256" key="4">
    <source>
        <dbReference type="ARBA" id="ARBA00022827"/>
    </source>
</evidence>
<comment type="cofactor">
    <cofactor evidence="1">
        <name>FAD</name>
        <dbReference type="ChEBI" id="CHEBI:57692"/>
    </cofactor>
</comment>
<dbReference type="Gene3D" id="3.30.390.30">
    <property type="match status" value="1"/>
</dbReference>
<sequence length="703" mass="74734">MNIINPPKRLSRLRPLAFAGLVLVTVGIAVALQRHSLTPAGLRHHFAALHDLVTHHRLTGFAAFFGIYILATALSFPGALILTLAAGALFGVVAGSVLVSFAATIGASLAFLIARFLLRDFALARFPGAFARIDHGIARDGALYLISLRLVPVIPFVAINLLAGLTRLSLGRFYLASQIGMLPATIIYVNAGATLATLGAHHTVLTARLILGLLLLAALPLAAPLVRNALTRRRRQAGFSRPRRFDRNLVVIGGGAAGLVTAYVAAALRARVTLIESALMGGDCLNTGCVPSKALLHAARLGMDFPAARAAVRAAIAGVAPHDSVARYTALGVDVRHGHARIVSPWSVAIGEDIITTRAIVIAAGAEPVIPSIPGLAHCPSATSETLWDLETLPARLLILGGGPIGCEMAQAFARLGSDVTLVENAACLLPREDDDVSTAIATALRRDGVTILTGHRAVAVLAEHGGFALRTDFQDDIVDIGFDRILLAIGRKPRLSGYGLEDLGIAPGPGRTIETDAWLQTLQPTIFACGDVAGPYQLTHIAGFQGGFAALNALFSPFWRFKPSYRAVPAVTYTSPEIARVGLNEREALARGIACEITRYEFTELDRAIAEADTEGFVTVLTRPGSDRILGATIVGTHAGEILTGFTIAIQHDLGLKKLLGTIYPYPTRSEAIRAVAGLWRQKHASPRGLALLHRFHKWRRR</sequence>
<feature type="transmembrane region" description="Helical" evidence="10">
    <location>
        <begin position="205"/>
        <end position="226"/>
    </location>
</feature>
<dbReference type="PRINTS" id="PR00368">
    <property type="entry name" value="FADPNR"/>
</dbReference>
<dbReference type="SUPFAM" id="SSF51905">
    <property type="entry name" value="FAD/NAD(P)-binding domain"/>
    <property type="match status" value="1"/>
</dbReference>
<dbReference type="SUPFAM" id="SSF55424">
    <property type="entry name" value="FAD/NAD-linked reductases, dimerisation (C-terminal) domain"/>
    <property type="match status" value="1"/>
</dbReference>
<dbReference type="PANTHER" id="PTHR43014:SF2">
    <property type="entry name" value="MERCURIC REDUCTASE"/>
    <property type="match status" value="1"/>
</dbReference>
<evidence type="ECO:0000256" key="8">
    <source>
        <dbReference type="ARBA" id="ARBA00023284"/>
    </source>
</evidence>
<dbReference type="Pfam" id="PF02852">
    <property type="entry name" value="Pyr_redox_dim"/>
    <property type="match status" value="1"/>
</dbReference>
<dbReference type="InterPro" id="IPR036188">
    <property type="entry name" value="FAD/NAD-bd_sf"/>
</dbReference>
<feature type="domain" description="FAD/NAD(P)-binding" evidence="12">
    <location>
        <begin position="248"/>
        <end position="547"/>
    </location>
</feature>
<feature type="transmembrane region" description="Helical" evidence="10">
    <location>
        <begin position="247"/>
        <end position="268"/>
    </location>
</feature>
<dbReference type="PROSITE" id="PS00076">
    <property type="entry name" value="PYRIDINE_REDOX_1"/>
    <property type="match status" value="1"/>
</dbReference>
<feature type="transmembrane region" description="Helical" evidence="10">
    <location>
        <begin position="89"/>
        <end position="118"/>
    </location>
</feature>
<dbReference type="Pfam" id="PF09335">
    <property type="entry name" value="VTT_dom"/>
    <property type="match status" value="1"/>
</dbReference>
<evidence type="ECO:0000256" key="9">
    <source>
        <dbReference type="RuleBase" id="RU003691"/>
    </source>
</evidence>
<comment type="caution">
    <text evidence="14">The sequence shown here is derived from an EMBL/GenBank/DDBJ whole genome shotgun (WGS) entry which is preliminary data.</text>
</comment>
<feature type="transmembrane region" description="Helical" evidence="10">
    <location>
        <begin position="61"/>
        <end position="82"/>
    </location>
</feature>
<dbReference type="GO" id="GO:0003955">
    <property type="term" value="F:NAD(P)H dehydrogenase (quinone) activity"/>
    <property type="evidence" value="ECO:0007669"/>
    <property type="project" value="TreeGrafter"/>
</dbReference>
<keyword evidence="6 9" id="KW-0560">Oxidoreductase</keyword>
<keyword evidence="8 9" id="KW-0676">Redox-active center</keyword>
<dbReference type="InterPro" id="IPR012999">
    <property type="entry name" value="Pyr_OxRdtase_I_AS"/>
</dbReference>
<keyword evidence="7" id="KW-1015">Disulfide bond</keyword>
<dbReference type="GO" id="GO:0050660">
    <property type="term" value="F:flavin adenine dinucleotide binding"/>
    <property type="evidence" value="ECO:0007669"/>
    <property type="project" value="TreeGrafter"/>
</dbReference>
<keyword evidence="15" id="KW-1185">Reference proteome</keyword>
<evidence type="ECO:0000256" key="1">
    <source>
        <dbReference type="ARBA" id="ARBA00001974"/>
    </source>
</evidence>
<dbReference type="PANTHER" id="PTHR43014">
    <property type="entry name" value="MERCURIC REDUCTASE"/>
    <property type="match status" value="1"/>
</dbReference>
<feature type="domain" description="Pyridine nucleotide-disulphide oxidoreductase dimerisation" evidence="11">
    <location>
        <begin position="569"/>
        <end position="675"/>
    </location>
</feature>
<feature type="domain" description="VTT" evidence="13">
    <location>
        <begin position="80"/>
        <end position="193"/>
    </location>
</feature>